<protein>
    <submittedName>
        <fullName evidence="1">Uncharacterized protein</fullName>
    </submittedName>
</protein>
<dbReference type="EMBL" id="KY684083">
    <property type="protein sequence ID" value="ARF08615.1"/>
    <property type="molecule type" value="Genomic_DNA"/>
</dbReference>
<evidence type="ECO:0000313" key="1">
    <source>
        <dbReference type="EMBL" id="ARF08615.1"/>
    </source>
</evidence>
<accession>A0A1V0SA64</accession>
<reference evidence="1" key="1">
    <citation type="journal article" date="2017" name="Science">
        <title>Giant viruses with an expanded complement of translation system components.</title>
        <authorList>
            <person name="Schulz F."/>
            <person name="Yutin N."/>
            <person name="Ivanova N.N."/>
            <person name="Ortega D.R."/>
            <person name="Lee T.K."/>
            <person name="Vierheilig J."/>
            <person name="Daims H."/>
            <person name="Horn M."/>
            <person name="Wagner M."/>
            <person name="Jensen G.J."/>
            <person name="Kyrpides N.C."/>
            <person name="Koonin E.V."/>
            <person name="Woyke T."/>
        </authorList>
    </citation>
    <scope>NUCLEOTIDE SEQUENCE</scope>
    <source>
        <strain evidence="1">CTV1</strain>
    </source>
</reference>
<sequence>MNYKEKYIKYKTKYVNLLKEQKGGENLDKNCVDNSVKAHSQNGHNYKWLNSLNYGKVIKVEFEEPVDSGRWRTYDDKWWLVHSRVIKHRPENLVQAHMKAFINPGRFAKMMFYFEDGTIREPDQSFWELEANYFRENHLCE</sequence>
<organism evidence="1">
    <name type="scientific">Catovirus CTV1</name>
    <dbReference type="NCBI Taxonomy" id="1977631"/>
    <lineage>
        <taxon>Viruses</taxon>
        <taxon>Varidnaviria</taxon>
        <taxon>Bamfordvirae</taxon>
        <taxon>Nucleocytoviricota</taxon>
        <taxon>Megaviricetes</taxon>
        <taxon>Imitervirales</taxon>
        <taxon>Mimiviridae</taxon>
        <taxon>Klosneuvirinae</taxon>
        <taxon>Catovirus</taxon>
    </lineage>
</organism>
<gene>
    <name evidence="1" type="ORF">Catovirus_1_665</name>
</gene>
<name>A0A1V0SA64_9VIRU</name>
<proteinExistence type="predicted"/>